<evidence type="ECO:0000313" key="4">
    <source>
        <dbReference type="Proteomes" id="UP000441925"/>
    </source>
</evidence>
<dbReference type="GO" id="GO:0005975">
    <property type="term" value="P:carbohydrate metabolic process"/>
    <property type="evidence" value="ECO:0007669"/>
    <property type="project" value="InterPro"/>
</dbReference>
<reference evidence="3 4" key="1">
    <citation type="submission" date="2019-08" db="EMBL/GenBank/DDBJ databases">
        <title>In-depth cultivation of the pig gut microbiome towards novel bacterial diversity and tailored functional studies.</title>
        <authorList>
            <person name="Wylensek D."/>
            <person name="Hitch T.C.A."/>
            <person name="Clavel T."/>
        </authorList>
    </citation>
    <scope>NUCLEOTIDE SEQUENCE [LARGE SCALE GENOMIC DNA]</scope>
    <source>
        <strain evidence="3 4">WCA-380-WT-2B</strain>
    </source>
</reference>
<keyword evidence="4" id="KW-1185">Reference proteome</keyword>
<dbReference type="Proteomes" id="UP000441925">
    <property type="component" value="Unassembled WGS sequence"/>
</dbReference>
<proteinExistence type="predicted"/>
<dbReference type="Pfam" id="PF00834">
    <property type="entry name" value="Ribul_P_3_epim"/>
    <property type="match status" value="1"/>
</dbReference>
<gene>
    <name evidence="3" type="ORF">FYJ26_03295</name>
</gene>
<name>A0A6N7VDA9_9FIRM</name>
<dbReference type="AlphaFoldDB" id="A0A6N7VDA9"/>
<organism evidence="3 4">
    <name type="scientific">Anaerococcus porci</name>
    <dbReference type="NCBI Taxonomy" id="2652269"/>
    <lineage>
        <taxon>Bacteria</taxon>
        <taxon>Bacillati</taxon>
        <taxon>Bacillota</taxon>
        <taxon>Tissierellia</taxon>
        <taxon>Tissierellales</taxon>
        <taxon>Peptoniphilaceae</taxon>
        <taxon>Anaerococcus</taxon>
    </lineage>
</organism>
<dbReference type="SUPFAM" id="SSF51366">
    <property type="entry name" value="Ribulose-phoshate binding barrel"/>
    <property type="match status" value="1"/>
</dbReference>
<keyword evidence="1" id="KW-0479">Metal-binding</keyword>
<dbReference type="InterPro" id="IPR011060">
    <property type="entry name" value="RibuloseP-bd_barrel"/>
</dbReference>
<dbReference type="GO" id="GO:0016857">
    <property type="term" value="F:racemase and epimerase activity, acting on carbohydrates and derivatives"/>
    <property type="evidence" value="ECO:0007669"/>
    <property type="project" value="InterPro"/>
</dbReference>
<dbReference type="Gene3D" id="3.20.20.70">
    <property type="entry name" value="Aldolase class I"/>
    <property type="match status" value="1"/>
</dbReference>
<accession>A0A6N7VDA9</accession>
<keyword evidence="2" id="KW-0413">Isomerase</keyword>
<dbReference type="PANTHER" id="PTHR11749">
    <property type="entry name" value="RIBULOSE-5-PHOSPHATE-3-EPIMERASE"/>
    <property type="match status" value="1"/>
</dbReference>
<dbReference type="EMBL" id="VULQ01000003">
    <property type="protein sequence ID" value="MSS77438.1"/>
    <property type="molecule type" value="Genomic_DNA"/>
</dbReference>
<comment type="caution">
    <text evidence="3">The sequence shown here is derived from an EMBL/GenBank/DDBJ whole genome shotgun (WGS) entry which is preliminary data.</text>
</comment>
<dbReference type="CDD" id="cd00429">
    <property type="entry name" value="RPE"/>
    <property type="match status" value="1"/>
</dbReference>
<protein>
    <submittedName>
        <fullName evidence="3">Ribulose-phosphate 3-epimerase</fullName>
    </submittedName>
</protein>
<dbReference type="RefSeq" id="WP_154539577.1">
    <property type="nucleotide sequence ID" value="NZ_JAXDSU010000060.1"/>
</dbReference>
<evidence type="ECO:0000256" key="1">
    <source>
        <dbReference type="ARBA" id="ARBA00022723"/>
    </source>
</evidence>
<dbReference type="InterPro" id="IPR000056">
    <property type="entry name" value="Ribul_P_3_epim-like"/>
</dbReference>
<evidence type="ECO:0000313" key="3">
    <source>
        <dbReference type="EMBL" id="MSS77438.1"/>
    </source>
</evidence>
<dbReference type="InterPro" id="IPR013785">
    <property type="entry name" value="Aldolase_TIM"/>
</dbReference>
<dbReference type="GO" id="GO:0046872">
    <property type="term" value="F:metal ion binding"/>
    <property type="evidence" value="ECO:0007669"/>
    <property type="project" value="UniProtKB-KW"/>
</dbReference>
<evidence type="ECO:0000256" key="2">
    <source>
        <dbReference type="ARBA" id="ARBA00023235"/>
    </source>
</evidence>
<sequence>MKTLLSPSIMCANLLNLEKSIDELKESGFDRLHIDVIDGAFAPSMPLGLETIKEIRKYTDMYIDVHIMSVNNEYFIKEMINLNVDRISFHEETSVHVQRYIDIVKNAGIEVGVALTPARDESVLKYVIDQLDSVLIMMINPGYATNKNEGQIKYGLEKIKNIKEMIDRSNSKAKIQLDGRVSTDKFNDYISYGARDLVLGSKSLYKKGLNLKENRENIIKSIKEAENGL</sequence>